<dbReference type="Pfam" id="PF08463">
    <property type="entry name" value="EcoEI_R_C"/>
    <property type="match status" value="1"/>
</dbReference>
<dbReference type="GO" id="GO:0009035">
    <property type="term" value="F:type I site-specific deoxyribonuclease activity"/>
    <property type="evidence" value="ECO:0007669"/>
    <property type="project" value="UniProtKB-EC"/>
</dbReference>
<dbReference type="InterPro" id="IPR014001">
    <property type="entry name" value="Helicase_ATP-bd"/>
</dbReference>
<evidence type="ECO:0000259" key="1">
    <source>
        <dbReference type="PROSITE" id="PS51192"/>
    </source>
</evidence>
<keyword evidence="2" id="KW-0547">Nucleotide-binding</keyword>
<keyword evidence="3" id="KW-1185">Reference proteome</keyword>
<accession>A0A9Q4PUP6</accession>
<dbReference type="InterPro" id="IPR013670">
    <property type="entry name" value="EcoEI_R_C_dom"/>
</dbReference>
<dbReference type="Proteomes" id="UP001143747">
    <property type="component" value="Unassembled WGS sequence"/>
</dbReference>
<keyword evidence="2" id="KW-0067">ATP-binding</keyword>
<dbReference type="InterPro" id="IPR007409">
    <property type="entry name" value="Restrct_endonuc_type1_HsdR_N"/>
</dbReference>
<dbReference type="Pfam" id="PF00271">
    <property type="entry name" value="Helicase_C"/>
    <property type="match status" value="1"/>
</dbReference>
<dbReference type="Gene3D" id="3.40.50.300">
    <property type="entry name" value="P-loop containing nucleotide triphosphate hydrolases"/>
    <property type="match status" value="2"/>
</dbReference>
<dbReference type="GO" id="GO:0005524">
    <property type="term" value="F:ATP binding"/>
    <property type="evidence" value="ECO:0007669"/>
    <property type="project" value="UniProtKB-KW"/>
</dbReference>
<dbReference type="GO" id="GO:0003677">
    <property type="term" value="F:DNA binding"/>
    <property type="evidence" value="ECO:0007669"/>
    <property type="project" value="UniProtKB-KW"/>
</dbReference>
<name>A0A9Q4PUP6_9EURY</name>
<dbReference type="Pfam" id="PF04313">
    <property type="entry name" value="HSDR_N"/>
    <property type="match status" value="1"/>
</dbReference>
<dbReference type="CDD" id="cd18032">
    <property type="entry name" value="DEXHc_RE_I_III_res"/>
    <property type="match status" value="1"/>
</dbReference>
<comment type="caution">
    <text evidence="2">The sequence shown here is derived from an EMBL/GenBank/DDBJ whole genome shotgun (WGS) entry which is preliminary data.</text>
</comment>
<protein>
    <submittedName>
        <fullName evidence="2">DEAD/DEAH box helicase family protein</fullName>
    </submittedName>
</protein>
<dbReference type="EMBL" id="JAKELO010000002">
    <property type="protein sequence ID" value="MDE4907135.1"/>
    <property type="molecule type" value="Genomic_DNA"/>
</dbReference>
<dbReference type="AlphaFoldDB" id="A0A9Q4PUP6"/>
<dbReference type="Gene3D" id="3.90.1570.30">
    <property type="match status" value="1"/>
</dbReference>
<dbReference type="GO" id="GO:0004386">
    <property type="term" value="F:helicase activity"/>
    <property type="evidence" value="ECO:0007669"/>
    <property type="project" value="UniProtKB-KW"/>
</dbReference>
<keyword evidence="2" id="KW-0378">Hydrolase</keyword>
<evidence type="ECO:0000313" key="2">
    <source>
        <dbReference type="EMBL" id="MDE4907135.1"/>
    </source>
</evidence>
<evidence type="ECO:0000313" key="3">
    <source>
        <dbReference type="Proteomes" id="UP001143747"/>
    </source>
</evidence>
<feature type="domain" description="Helicase ATP-binding" evidence="1">
    <location>
        <begin position="315"/>
        <end position="475"/>
    </location>
</feature>
<dbReference type="GO" id="GO:0005829">
    <property type="term" value="C:cytosol"/>
    <property type="evidence" value="ECO:0007669"/>
    <property type="project" value="TreeGrafter"/>
</dbReference>
<dbReference type="PANTHER" id="PTHR47396">
    <property type="entry name" value="TYPE I RESTRICTION ENZYME ECOKI R PROTEIN"/>
    <property type="match status" value="1"/>
</dbReference>
<sequence length="1067" mass="121019">MTANFSFLTATTATTAKTKTIPLSLTEAANAAENSFPVGPAICTLASRRALEIGVRHIFATENIPSSEYDTLSDCIHNRDFRSLTGNALFTKINYIRKTANNAAHTGDAITPAQAITALANLHAFFVFLAERSGNKTHVPSFSPALIPGNKNPETYTEYETRRAYIDTMLLDAGWEPGKNWINEYEITAMPNKSNCGFADYVLFDTDGKPLAVIEAKKTSIDISKGRQQAVLYADNLEERFGQRPILFLSNGYETKIWDDLHYPERLVSGIYSLRDLQKEFNKNRIKHPLKGIIPDPKITDRYYQIQAVQSVCETIDEKNQRKALLVMATGSGKTRTVISIVDVLTQNNWAKNVLFLTDRTALIIQAKRSFSANLPDLSLCNLVEDKTQANARIIFSTYQTIANAIDDAKTDEGKRLYTPGHFDLIIIDEAHRSIYNKYRDIFSYFDALLIGLTATPKDEIDRNTYQLFNLPSGIPTFGYELSQAVADGYLVPYQTVITNLKYLQNGITYADLSDEEQAQYEDTFTDTDGNLPETIQSSAINTWVFNKDTIRKALHILMNEGIKIESESKIGKTIIFAKSHAHAEKILEVWNEQYPHYPSHYCRIIDNYTNYAQSLIDDLSTPDKFPQIAVSVDMLDTGIDIPEILNLVFFKKVLSKGKFWQMIGRGTRTCKGLIDGNDKTCFSIFDFCSNFAFFNVNANGVSGKFTLPVQSRLFAIRLEIIRALQNIDYQTPELTTFRQQLVTELTEKVNQLNRDNFAVKQHLASVDKFKTPDAFTSLNELDMYEITEHIVPLITPEADEITAVTFDELIYHIECATLTNKPWRKAKRELMKKADRLSNFANIPEIKEKSLLIRKIRDGSYLDDADIHDFEQIRTELRDLMKYLKGDKKIIYTIDLDDEILVHEKTTPYLTGNELRNYRERVEEYLIRHQDTPTIRKLKTNNAIIQTDLDELAHILWEELGSKDEYANEAGDLALGEFIRSIAGIEKDAVNTAFSEYISSANLDFRQIDFVKKIIDYIAINGLMKDKGVLMESPFTDAGSISEIFDMTDIITIRNIIDGINKNAVA</sequence>
<dbReference type="GO" id="GO:0009307">
    <property type="term" value="P:DNA restriction-modification system"/>
    <property type="evidence" value="ECO:0007669"/>
    <property type="project" value="UniProtKB-KW"/>
</dbReference>
<dbReference type="InterPro" id="IPR050742">
    <property type="entry name" value="Helicase_Restrict-Modif_Enz"/>
</dbReference>
<dbReference type="Pfam" id="PF04851">
    <property type="entry name" value="ResIII"/>
    <property type="match status" value="1"/>
</dbReference>
<dbReference type="PANTHER" id="PTHR47396:SF1">
    <property type="entry name" value="ATP-DEPENDENT HELICASE IRC3-RELATED"/>
    <property type="match status" value="1"/>
</dbReference>
<gene>
    <name evidence="2" type="ORF">L0665_00640</name>
</gene>
<dbReference type="InterPro" id="IPR006935">
    <property type="entry name" value="Helicase/UvrB_N"/>
</dbReference>
<dbReference type="RefSeq" id="WP_274923800.1">
    <property type="nucleotide sequence ID" value="NZ_JAKELO010000002.1"/>
</dbReference>
<dbReference type="InterPro" id="IPR001650">
    <property type="entry name" value="Helicase_C-like"/>
</dbReference>
<proteinExistence type="predicted"/>
<organism evidence="2 3">
    <name type="scientific">Methanogenium marinum</name>
    <dbReference type="NCBI Taxonomy" id="348610"/>
    <lineage>
        <taxon>Archaea</taxon>
        <taxon>Methanobacteriati</taxon>
        <taxon>Methanobacteriota</taxon>
        <taxon>Stenosarchaea group</taxon>
        <taxon>Methanomicrobia</taxon>
        <taxon>Methanomicrobiales</taxon>
        <taxon>Methanomicrobiaceae</taxon>
        <taxon>Methanogenium</taxon>
    </lineage>
</organism>
<dbReference type="SMART" id="SM00487">
    <property type="entry name" value="DEXDc"/>
    <property type="match status" value="1"/>
</dbReference>
<dbReference type="PROSITE" id="PS51192">
    <property type="entry name" value="HELICASE_ATP_BIND_1"/>
    <property type="match status" value="1"/>
</dbReference>
<dbReference type="InterPro" id="IPR027417">
    <property type="entry name" value="P-loop_NTPase"/>
</dbReference>
<dbReference type="SUPFAM" id="SSF52540">
    <property type="entry name" value="P-loop containing nucleoside triphosphate hydrolases"/>
    <property type="match status" value="2"/>
</dbReference>
<dbReference type="CDD" id="cd18799">
    <property type="entry name" value="SF2_C_EcoAI-like"/>
    <property type="match status" value="1"/>
</dbReference>
<reference evidence="2" key="1">
    <citation type="submission" date="2022-01" db="EMBL/GenBank/DDBJ databases">
        <title>Draft genome of Methanogenium marinum DSM 15558.</title>
        <authorList>
            <person name="Chen S.-C."/>
            <person name="You Y.-T."/>
        </authorList>
    </citation>
    <scope>NUCLEOTIDE SEQUENCE</scope>
    <source>
        <strain evidence="2">DSM 15558</strain>
    </source>
</reference>
<keyword evidence="2" id="KW-0347">Helicase</keyword>